<keyword evidence="2" id="KW-0472">Membrane</keyword>
<name>A0ABR3D4E1_NEUIN</name>
<evidence type="ECO:0000256" key="2">
    <source>
        <dbReference type="SAM" id="Phobius"/>
    </source>
</evidence>
<feature type="transmembrane region" description="Helical" evidence="2">
    <location>
        <begin position="69"/>
        <end position="90"/>
    </location>
</feature>
<accession>A0ABR3D4E1</accession>
<evidence type="ECO:0000313" key="4">
    <source>
        <dbReference type="Proteomes" id="UP001451303"/>
    </source>
</evidence>
<dbReference type="EMBL" id="JAVLET010000009">
    <property type="protein sequence ID" value="KAL0467572.1"/>
    <property type="molecule type" value="Genomic_DNA"/>
</dbReference>
<evidence type="ECO:0000313" key="3">
    <source>
        <dbReference type="EMBL" id="KAL0467572.1"/>
    </source>
</evidence>
<reference evidence="3 4" key="1">
    <citation type="submission" date="2023-09" db="EMBL/GenBank/DDBJ databases">
        <title>Multi-omics analysis of a traditional fermented food reveals byproduct-associated fungal strains for waste-to-food upcycling.</title>
        <authorList>
            <consortium name="Lawrence Berkeley National Laboratory"/>
            <person name="Rekdal V.M."/>
            <person name="Villalobos-Escobedo J.M."/>
            <person name="Rodriguez-Valeron N."/>
            <person name="Garcia M.O."/>
            <person name="Vasquez D.P."/>
            <person name="Damayanti I."/>
            <person name="Sorensen P.M."/>
            <person name="Baidoo E.E."/>
            <person name="De Carvalho A.C."/>
            <person name="Riley R."/>
            <person name="Lipzen A."/>
            <person name="He G."/>
            <person name="Yan M."/>
            <person name="Haridas S."/>
            <person name="Daum C."/>
            <person name="Yoshinaga Y."/>
            <person name="Ng V."/>
            <person name="Grigoriev I.V."/>
            <person name="Munk R."/>
            <person name="Nuraida L."/>
            <person name="Wijaya C.H."/>
            <person name="Morales P.-C."/>
            <person name="Keasling J.D."/>
        </authorList>
    </citation>
    <scope>NUCLEOTIDE SEQUENCE [LARGE SCALE GENOMIC DNA]</scope>
    <source>
        <strain evidence="3 4">FGSC 2613</strain>
    </source>
</reference>
<feature type="compositionally biased region" description="Acidic residues" evidence="1">
    <location>
        <begin position="10"/>
        <end position="22"/>
    </location>
</feature>
<sequence>MNNLTNTRDMEDDDNDDDDDNNNEDRKGLEQWIWDHSAKVQARPVPVVACAVSAHAIPLDTSFHAVQSVLLHFFSATAAGVLAFSVCFWLSQRQESFSPIARQSQQGRPLNPKTLNRSKKHPVFATIRLKLPPVMEETSPPQQKSDLLHVLASTTRLTEKFTFLRSTLPSIIFHTHDPSPRIWPLPDGRPDHVMPVSDRLTCAQLYPNIFCLPPVPLLPLHIVGNMLHTIIDQFTKRDGEANHEKQRGPLVSTSMEVKPSLNCEPLNASTPLCVTCQGTKGKPRTPIATIAARISHPWIN</sequence>
<keyword evidence="2" id="KW-0812">Transmembrane</keyword>
<keyword evidence="2" id="KW-1133">Transmembrane helix</keyword>
<comment type="caution">
    <text evidence="3">The sequence shown here is derived from an EMBL/GenBank/DDBJ whole genome shotgun (WGS) entry which is preliminary data.</text>
</comment>
<proteinExistence type="predicted"/>
<gene>
    <name evidence="3" type="ORF">QR685DRAFT_608381</name>
</gene>
<protein>
    <submittedName>
        <fullName evidence="3">Uncharacterized protein</fullName>
    </submittedName>
</protein>
<feature type="region of interest" description="Disordered" evidence="1">
    <location>
        <begin position="1"/>
        <end position="25"/>
    </location>
</feature>
<organism evidence="3 4">
    <name type="scientific">Neurospora intermedia</name>
    <dbReference type="NCBI Taxonomy" id="5142"/>
    <lineage>
        <taxon>Eukaryota</taxon>
        <taxon>Fungi</taxon>
        <taxon>Dikarya</taxon>
        <taxon>Ascomycota</taxon>
        <taxon>Pezizomycotina</taxon>
        <taxon>Sordariomycetes</taxon>
        <taxon>Sordariomycetidae</taxon>
        <taxon>Sordariales</taxon>
        <taxon>Sordariaceae</taxon>
        <taxon>Neurospora</taxon>
    </lineage>
</organism>
<dbReference type="Proteomes" id="UP001451303">
    <property type="component" value="Unassembled WGS sequence"/>
</dbReference>
<keyword evidence="4" id="KW-1185">Reference proteome</keyword>
<evidence type="ECO:0000256" key="1">
    <source>
        <dbReference type="SAM" id="MobiDB-lite"/>
    </source>
</evidence>